<reference evidence="2" key="1">
    <citation type="journal article" date="2019" name="Int. J. Syst. Evol. Microbiol.">
        <title>The Global Catalogue of Microorganisms (GCM) 10K type strain sequencing project: providing services to taxonomists for standard genome sequencing and annotation.</title>
        <authorList>
            <consortium name="The Broad Institute Genomics Platform"/>
            <consortium name="The Broad Institute Genome Sequencing Center for Infectious Disease"/>
            <person name="Wu L."/>
            <person name="Ma J."/>
        </authorList>
    </citation>
    <scope>NUCLEOTIDE SEQUENCE [LARGE SCALE GENOMIC DNA]</scope>
    <source>
        <strain evidence="2">JCM 9377</strain>
    </source>
</reference>
<proteinExistence type="predicted"/>
<dbReference type="Gene3D" id="3.90.226.10">
    <property type="entry name" value="2-enoyl-CoA Hydratase, Chain A, domain 1"/>
    <property type="match status" value="1"/>
</dbReference>
<dbReference type="Proteomes" id="UP001501237">
    <property type="component" value="Unassembled WGS sequence"/>
</dbReference>
<dbReference type="CDD" id="cd06558">
    <property type="entry name" value="crotonase-like"/>
    <property type="match status" value="1"/>
</dbReference>
<dbReference type="InterPro" id="IPR029045">
    <property type="entry name" value="ClpP/crotonase-like_dom_sf"/>
</dbReference>
<dbReference type="PANTHER" id="PTHR11941:SF54">
    <property type="entry name" value="ENOYL-COA HYDRATASE, MITOCHONDRIAL"/>
    <property type="match status" value="1"/>
</dbReference>
<dbReference type="Pfam" id="PF00378">
    <property type="entry name" value="ECH_1"/>
    <property type="match status" value="1"/>
</dbReference>
<dbReference type="RefSeq" id="WP_344835463.1">
    <property type="nucleotide sequence ID" value="NZ_BAAAUV010000021.1"/>
</dbReference>
<accession>A0ABP6QIW4</accession>
<evidence type="ECO:0000313" key="1">
    <source>
        <dbReference type="EMBL" id="GAA3231320.1"/>
    </source>
</evidence>
<sequence>MIGIESVDGVAIARLEHGKVNVMDLEFCQEIAKVLPTLAGERAVVLTGAGRAFSAGVDLKRMLDGGAEYVAAFLPALSDAFQAVFDLPNPVVAAVNGHAIAGGAILAAAADHRLMSAGTIGVPEIFVGVPFPASPYEIVNWALGPVAGRRAILTGAVHGPDQAVAHGLADETSTPESLLDTALARASVLASVSPDTFAHTKRQLRAEASARIAAARATGEPEVLALWTAAATDGRIHAYMEKAIGAR</sequence>
<dbReference type="SUPFAM" id="SSF52096">
    <property type="entry name" value="ClpP/crotonase"/>
    <property type="match status" value="1"/>
</dbReference>
<name>A0ABP6QIW4_9ACTN</name>
<keyword evidence="2" id="KW-1185">Reference proteome</keyword>
<protein>
    <submittedName>
        <fullName evidence="1">Enoyl-CoA hydratase/isomerase family protein</fullName>
    </submittedName>
</protein>
<dbReference type="InterPro" id="IPR001753">
    <property type="entry name" value="Enoyl-CoA_hydra/iso"/>
</dbReference>
<dbReference type="PANTHER" id="PTHR11941">
    <property type="entry name" value="ENOYL-COA HYDRATASE-RELATED"/>
    <property type="match status" value="1"/>
</dbReference>
<dbReference type="EMBL" id="BAAAUV010000021">
    <property type="protein sequence ID" value="GAA3231320.1"/>
    <property type="molecule type" value="Genomic_DNA"/>
</dbReference>
<evidence type="ECO:0000313" key="2">
    <source>
        <dbReference type="Proteomes" id="UP001501237"/>
    </source>
</evidence>
<comment type="caution">
    <text evidence="1">The sequence shown here is derived from an EMBL/GenBank/DDBJ whole genome shotgun (WGS) entry which is preliminary data.</text>
</comment>
<organism evidence="1 2">
    <name type="scientific">Actinocorallia longicatena</name>
    <dbReference type="NCBI Taxonomy" id="111803"/>
    <lineage>
        <taxon>Bacteria</taxon>
        <taxon>Bacillati</taxon>
        <taxon>Actinomycetota</taxon>
        <taxon>Actinomycetes</taxon>
        <taxon>Streptosporangiales</taxon>
        <taxon>Thermomonosporaceae</taxon>
        <taxon>Actinocorallia</taxon>
    </lineage>
</organism>
<gene>
    <name evidence="1" type="ORF">GCM10010468_62360</name>
</gene>